<dbReference type="EMBL" id="JAEUBD010001540">
    <property type="protein sequence ID" value="KAH3659260.1"/>
    <property type="molecule type" value="Genomic_DNA"/>
</dbReference>
<reference evidence="1" key="2">
    <citation type="submission" date="2021-01" db="EMBL/GenBank/DDBJ databases">
        <authorList>
            <person name="Schikora-Tamarit M.A."/>
        </authorList>
    </citation>
    <scope>NUCLEOTIDE SEQUENCE</scope>
    <source>
        <strain evidence="1">NCAIM Y.01608</strain>
    </source>
</reference>
<proteinExistence type="predicted"/>
<comment type="caution">
    <text evidence="1">The sequence shown here is derived from an EMBL/GenBank/DDBJ whole genome shotgun (WGS) entry which is preliminary data.</text>
</comment>
<protein>
    <submittedName>
        <fullName evidence="1">Uncharacterized protein</fullName>
    </submittedName>
</protein>
<organism evidence="1 2">
    <name type="scientific">Ogataea polymorpha</name>
    <dbReference type="NCBI Taxonomy" id="460523"/>
    <lineage>
        <taxon>Eukaryota</taxon>
        <taxon>Fungi</taxon>
        <taxon>Dikarya</taxon>
        <taxon>Ascomycota</taxon>
        <taxon>Saccharomycotina</taxon>
        <taxon>Pichiomycetes</taxon>
        <taxon>Pichiales</taxon>
        <taxon>Pichiaceae</taxon>
        <taxon>Ogataea</taxon>
    </lineage>
</organism>
<evidence type="ECO:0000313" key="2">
    <source>
        <dbReference type="Proteomes" id="UP000788993"/>
    </source>
</evidence>
<dbReference type="Proteomes" id="UP000788993">
    <property type="component" value="Unassembled WGS sequence"/>
</dbReference>
<sequence>MSSSATITSSTRLWWTKMPVSWSSMSHAQLTPLWGSRLKIGDSQFSELIADKLVSETLSPIETRSISEMSATISILPLLEKSLFQPDLSSPDLITRISSTYSGVSVVVWCGCKSLLVAVDSDGAICGVLCCDTCGANASLPACTDHVDATGTRSGDAVGDVFCAVTSLGSSFSSVVCRRGGCSK</sequence>
<dbReference type="AlphaFoldDB" id="A0A9P8NTI4"/>
<gene>
    <name evidence="1" type="ORF">OGATHE_006144</name>
</gene>
<keyword evidence="2" id="KW-1185">Reference proteome</keyword>
<name>A0A9P8NTI4_9ASCO</name>
<evidence type="ECO:0000313" key="1">
    <source>
        <dbReference type="EMBL" id="KAH3659260.1"/>
    </source>
</evidence>
<reference evidence="1" key="1">
    <citation type="journal article" date="2021" name="Open Biol.">
        <title>Shared evolutionary footprints suggest mitochondrial oxidative damage underlies multiple complex I losses in fungi.</title>
        <authorList>
            <person name="Schikora-Tamarit M.A."/>
            <person name="Marcet-Houben M."/>
            <person name="Nosek J."/>
            <person name="Gabaldon T."/>
        </authorList>
    </citation>
    <scope>NUCLEOTIDE SEQUENCE</scope>
    <source>
        <strain evidence="1">NCAIM Y.01608</strain>
    </source>
</reference>
<accession>A0A9P8NTI4</accession>